<dbReference type="InterPro" id="IPR004199">
    <property type="entry name" value="B-gal_small/dom_5"/>
</dbReference>
<dbReference type="InterPro" id="IPR032312">
    <property type="entry name" value="LacZ_4"/>
</dbReference>
<evidence type="ECO:0000256" key="4">
    <source>
        <dbReference type="ARBA" id="ARBA00023295"/>
    </source>
</evidence>
<dbReference type="GO" id="GO:0016787">
    <property type="term" value="F:hydrolase activity"/>
    <property type="evidence" value="ECO:0007669"/>
    <property type="project" value="UniProtKB-KW"/>
</dbReference>
<dbReference type="Pfam" id="PF00703">
    <property type="entry name" value="Glyco_hydro_2"/>
    <property type="match status" value="1"/>
</dbReference>
<dbReference type="SUPFAM" id="SSF74650">
    <property type="entry name" value="Galactose mutarotase-like"/>
    <property type="match status" value="1"/>
</dbReference>
<dbReference type="InterPro" id="IPR017853">
    <property type="entry name" value="GH"/>
</dbReference>
<evidence type="ECO:0000259" key="6">
    <source>
        <dbReference type="SMART" id="SM01038"/>
    </source>
</evidence>
<dbReference type="EMBL" id="JBFXLU010000033">
    <property type="protein sequence ID" value="KAL2851030.1"/>
    <property type="molecule type" value="Genomic_DNA"/>
</dbReference>
<dbReference type="Gene3D" id="2.70.98.10">
    <property type="match status" value="1"/>
</dbReference>
<keyword evidence="4" id="KW-0326">Glycosidase</keyword>
<dbReference type="SUPFAM" id="SSF51445">
    <property type="entry name" value="(Trans)glycosidases"/>
    <property type="match status" value="1"/>
</dbReference>
<dbReference type="PANTHER" id="PTHR46323:SF2">
    <property type="entry name" value="BETA-GALACTOSIDASE"/>
    <property type="match status" value="1"/>
</dbReference>
<dbReference type="EC" id="3.2.1.23" evidence="2"/>
<reference evidence="7 8" key="1">
    <citation type="submission" date="2024-07" db="EMBL/GenBank/DDBJ databases">
        <title>Section-level genome sequencing and comparative genomics of Aspergillus sections Usti and Cavernicolus.</title>
        <authorList>
            <consortium name="Lawrence Berkeley National Laboratory"/>
            <person name="Nybo J.L."/>
            <person name="Vesth T.C."/>
            <person name="Theobald S."/>
            <person name="Frisvad J.C."/>
            <person name="Larsen T.O."/>
            <person name="Kjaerboelling I."/>
            <person name="Rothschild-Mancinelli K."/>
            <person name="Lyhne E.K."/>
            <person name="Kogle M.E."/>
            <person name="Barry K."/>
            <person name="Clum A."/>
            <person name="Na H."/>
            <person name="Ledsgaard L."/>
            <person name="Lin J."/>
            <person name="Lipzen A."/>
            <person name="Kuo A."/>
            <person name="Riley R."/>
            <person name="Mondo S."/>
            <person name="Labutti K."/>
            <person name="Haridas S."/>
            <person name="Pangalinan J."/>
            <person name="Salamov A.A."/>
            <person name="Simmons B.A."/>
            <person name="Magnuson J.K."/>
            <person name="Chen J."/>
            <person name="Drula E."/>
            <person name="Henrissat B."/>
            <person name="Wiebenga A."/>
            <person name="Lubbers R.J."/>
            <person name="Gomes A.C."/>
            <person name="Makela M.R."/>
            <person name="Stajich J."/>
            <person name="Grigoriev I.V."/>
            <person name="Mortensen U.H."/>
            <person name="De Vries R.P."/>
            <person name="Baker S.E."/>
            <person name="Andersen M.R."/>
        </authorList>
    </citation>
    <scope>NUCLEOTIDE SEQUENCE [LARGE SCALE GENOMIC DNA]</scope>
    <source>
        <strain evidence="7 8">CBS 123904</strain>
    </source>
</reference>
<dbReference type="SMART" id="SM01038">
    <property type="entry name" value="Bgal_small_N"/>
    <property type="match status" value="1"/>
</dbReference>
<dbReference type="Proteomes" id="UP001610446">
    <property type="component" value="Unassembled WGS sequence"/>
</dbReference>
<evidence type="ECO:0000313" key="8">
    <source>
        <dbReference type="Proteomes" id="UP001610446"/>
    </source>
</evidence>
<organism evidence="7 8">
    <name type="scientific">Aspergillus pseudoustus</name>
    <dbReference type="NCBI Taxonomy" id="1810923"/>
    <lineage>
        <taxon>Eukaryota</taxon>
        <taxon>Fungi</taxon>
        <taxon>Dikarya</taxon>
        <taxon>Ascomycota</taxon>
        <taxon>Pezizomycotina</taxon>
        <taxon>Eurotiomycetes</taxon>
        <taxon>Eurotiomycetidae</taxon>
        <taxon>Eurotiales</taxon>
        <taxon>Aspergillaceae</taxon>
        <taxon>Aspergillus</taxon>
        <taxon>Aspergillus subgen. Nidulantes</taxon>
    </lineage>
</organism>
<evidence type="ECO:0000256" key="5">
    <source>
        <dbReference type="ARBA" id="ARBA00032230"/>
    </source>
</evidence>
<dbReference type="PANTHER" id="PTHR46323">
    <property type="entry name" value="BETA-GALACTOSIDASE"/>
    <property type="match status" value="1"/>
</dbReference>
<dbReference type="InterPro" id="IPR006103">
    <property type="entry name" value="Glyco_hydro_2_cat"/>
</dbReference>
<keyword evidence="8" id="KW-1185">Reference proteome</keyword>
<dbReference type="InterPro" id="IPR011013">
    <property type="entry name" value="Gal_mutarotase_sf_dom"/>
</dbReference>
<dbReference type="InterPro" id="IPR006101">
    <property type="entry name" value="Glyco_hydro_2"/>
</dbReference>
<dbReference type="Gene3D" id="2.60.40.10">
    <property type="entry name" value="Immunoglobulins"/>
    <property type="match status" value="2"/>
</dbReference>
<dbReference type="Gene3D" id="3.20.20.80">
    <property type="entry name" value="Glycosidases"/>
    <property type="match status" value="1"/>
</dbReference>
<feature type="domain" description="Beta galactosidase small chain/" evidence="6">
    <location>
        <begin position="739"/>
        <end position="999"/>
    </location>
</feature>
<comment type="caution">
    <text evidence="7">The sequence shown here is derived from an EMBL/GenBank/DDBJ whole genome shotgun (WGS) entry which is preliminary data.</text>
</comment>
<dbReference type="Pfam" id="PF02836">
    <property type="entry name" value="Glyco_hydro_2_C"/>
    <property type="match status" value="1"/>
</dbReference>
<gene>
    <name evidence="7" type="ORF">BJY01DRAFT_245239</name>
</gene>
<dbReference type="InterPro" id="IPR050347">
    <property type="entry name" value="Bact_Beta-galactosidase"/>
</dbReference>
<dbReference type="PRINTS" id="PR00132">
    <property type="entry name" value="GLHYDRLASE2"/>
</dbReference>
<evidence type="ECO:0000256" key="3">
    <source>
        <dbReference type="ARBA" id="ARBA00022801"/>
    </source>
</evidence>
<comment type="catalytic activity">
    <reaction evidence="1">
        <text>Hydrolysis of terminal non-reducing beta-D-galactose residues in beta-D-galactosides.</text>
        <dbReference type="EC" id="3.2.1.23"/>
    </reaction>
</comment>
<name>A0ABR4KFH2_9EURO</name>
<dbReference type="PROSITE" id="PS00719">
    <property type="entry name" value="GLYCOSYL_HYDROL_F2_1"/>
    <property type="match status" value="1"/>
</dbReference>
<dbReference type="InterPro" id="IPR006102">
    <property type="entry name" value="Ig-like_GH2"/>
</dbReference>
<dbReference type="Pfam" id="PF02929">
    <property type="entry name" value="Bgal_small_N"/>
    <property type="match status" value="1"/>
</dbReference>
<sequence length="1004" mass="112082">MGLAARLMRAIRGLGRASKNIDPQLSSDGQQMAGLAQMYSQFTASLDDIPHVLQPLVVFGQEDNTVSSAERRCYISQRYRLLSAFYYAKLRAIHECTHLSLSSVVGLRDDDATLASEQVNVARDFIHNLQSVEFHYLLELGEPEVEVTRAVGSILLAITQGSNSAISRQRALAQLSVLVDILARLDSQASEKLTLQLAHRSPANKKDRRNWHLTKCVIVTIEPGPTFTQADITATVLSHGNVGPVNLKLLAPDRQVLGQVAGGAEVTIPVSGQDLKLWSAEQPALYTVLLSHGDQVIPQRVGIRRVEVSKGNFLLNGQPIIFYGVNRHEHHPVQGRTVPYEFMRRDLIIMKQNNINAVRTSHYPNDPRMYEVADELGLYVINEADFECHGFYKPERQRLAATGIQLSRVDFRERVYVESRPWTSDNPAWKETYVDRAVQLVERFKNSTSTIIWSLGNEAFYGQNLAAMYLWIKKRDPTRPVHYEADQEALTADFYSSMYHNMDELRERAAKHTDRPVILCEYAHAMGNGPGGLKDYIDMFRSERALQGGFIWQFANHGLLTKTDDGIPYYGYGGDFGDTLNDGDFVMDGMLWSDHTPNPGLAEYKKVIEPVAVEGFDRLTGDVTLRSHYFFSDLSHLAGTWSVTVRDQEPTESQSLSLANISPNSTGILKLPEECLDFLRENASQDAWLNLSIKLKTETAWALAGHEIAWAQVQVAASKSPASHAPSRPFDCAQTAGPEILVFDLVRGGFKWTSASGVAIEKGPGLSIYRAMTSNDPGFGGNGAEWTLCMLDWTRSSVINSTWQRHAVDERGSEGFKVSPCLTYVAIHVKGDLERQDSASPHPHVIPRIGLDLALPKLYNRVSWFGKGPGEGYRDKKEAAKIGLYHATVAELHVPYEVPQENGSRGEVSWVRLQTDEGIHGSPIIEARMEHGPFNFTARRHTPQELDRAKHPYELKECDNTLLSLDYAHHGLGSASCGPPPFEQYRLHTGPFEFTVLLRLIEAV</sequence>
<keyword evidence="3 7" id="KW-0378">Hydrolase</keyword>
<dbReference type="InterPro" id="IPR023230">
    <property type="entry name" value="Glyco_hydro_2_CS"/>
</dbReference>
<protein>
    <recommendedName>
        <fullName evidence="2">beta-galactosidase</fullName>
        <ecNumber evidence="2">3.2.1.23</ecNumber>
    </recommendedName>
    <alternativeName>
        <fullName evidence="5">Lactase</fullName>
    </alternativeName>
</protein>
<evidence type="ECO:0000256" key="1">
    <source>
        <dbReference type="ARBA" id="ARBA00001412"/>
    </source>
</evidence>
<accession>A0ABR4KFH2</accession>
<evidence type="ECO:0000256" key="2">
    <source>
        <dbReference type="ARBA" id="ARBA00012756"/>
    </source>
</evidence>
<dbReference type="Pfam" id="PF16353">
    <property type="entry name" value="LacZ_4"/>
    <property type="match status" value="1"/>
</dbReference>
<evidence type="ECO:0000313" key="7">
    <source>
        <dbReference type="EMBL" id="KAL2851030.1"/>
    </source>
</evidence>
<proteinExistence type="predicted"/>
<dbReference type="InterPro" id="IPR036156">
    <property type="entry name" value="Beta-gal/glucu_dom_sf"/>
</dbReference>
<dbReference type="SUPFAM" id="SSF49303">
    <property type="entry name" value="beta-Galactosidase/glucuronidase domain"/>
    <property type="match status" value="2"/>
</dbReference>
<dbReference type="InterPro" id="IPR013783">
    <property type="entry name" value="Ig-like_fold"/>
</dbReference>
<dbReference type="InterPro" id="IPR014718">
    <property type="entry name" value="GH-type_carb-bd"/>
</dbReference>